<evidence type="ECO:0000256" key="2">
    <source>
        <dbReference type="ARBA" id="ARBA00023015"/>
    </source>
</evidence>
<evidence type="ECO:0000256" key="1">
    <source>
        <dbReference type="ARBA" id="ARBA00010641"/>
    </source>
</evidence>
<evidence type="ECO:0000259" key="6">
    <source>
        <dbReference type="Pfam" id="PF04542"/>
    </source>
</evidence>
<keyword evidence="9" id="KW-1185">Reference proteome</keyword>
<evidence type="ECO:0000256" key="5">
    <source>
        <dbReference type="ARBA" id="ARBA00023163"/>
    </source>
</evidence>
<dbReference type="EMBL" id="CP101987">
    <property type="protein sequence ID" value="UUI70111.1"/>
    <property type="molecule type" value="Genomic_DNA"/>
</dbReference>
<sequence>MNGPFEDVVRVHGGTVLRVCRAVLAGHDAQDAWSETFLAALRAWPGLPADVNVEAWLVTVARRKAIDELRRRTRQAAPVAEPGALDGVPLLGAVAGPGERDLDLWQAVRALPDKQRRVVVLHHLGGLPYAEVAGLVGGTDAAARRAGADGVAALRRIYGAREAR</sequence>
<keyword evidence="4" id="KW-0238">DNA-binding</keyword>
<feature type="domain" description="RNA polymerase sigma-70 region 2" evidence="6">
    <location>
        <begin position="9"/>
        <end position="74"/>
    </location>
</feature>
<evidence type="ECO:0000259" key="7">
    <source>
        <dbReference type="Pfam" id="PF08281"/>
    </source>
</evidence>
<organism evidence="8 9">
    <name type="scientific">Cellulomonas xiejunii</name>
    <dbReference type="NCBI Taxonomy" id="2968083"/>
    <lineage>
        <taxon>Bacteria</taxon>
        <taxon>Bacillati</taxon>
        <taxon>Actinomycetota</taxon>
        <taxon>Actinomycetes</taxon>
        <taxon>Micrococcales</taxon>
        <taxon>Cellulomonadaceae</taxon>
        <taxon>Cellulomonas</taxon>
    </lineage>
</organism>
<dbReference type="InterPro" id="IPR013249">
    <property type="entry name" value="RNA_pol_sigma70_r4_t2"/>
</dbReference>
<evidence type="ECO:0000313" key="9">
    <source>
        <dbReference type="Proteomes" id="UP001316384"/>
    </source>
</evidence>
<proteinExistence type="inferred from homology"/>
<comment type="similarity">
    <text evidence="1">Belongs to the sigma-70 factor family. ECF subfamily.</text>
</comment>
<protein>
    <submittedName>
        <fullName evidence="8">Sigma-70 family RNA polymerase sigma factor</fullName>
    </submittedName>
</protein>
<dbReference type="Pfam" id="PF04542">
    <property type="entry name" value="Sigma70_r2"/>
    <property type="match status" value="1"/>
</dbReference>
<feature type="domain" description="RNA polymerase sigma factor 70 region 4 type 2" evidence="7">
    <location>
        <begin position="103"/>
        <end position="146"/>
    </location>
</feature>
<keyword evidence="3" id="KW-0731">Sigma factor</keyword>
<dbReference type="Proteomes" id="UP001316384">
    <property type="component" value="Chromosome"/>
</dbReference>
<dbReference type="Gene3D" id="1.10.10.10">
    <property type="entry name" value="Winged helix-like DNA-binding domain superfamily/Winged helix DNA-binding domain"/>
    <property type="match status" value="1"/>
</dbReference>
<keyword evidence="2" id="KW-0805">Transcription regulation</keyword>
<dbReference type="SUPFAM" id="SSF88659">
    <property type="entry name" value="Sigma3 and sigma4 domains of RNA polymerase sigma factors"/>
    <property type="match status" value="1"/>
</dbReference>
<dbReference type="PANTHER" id="PTHR43133:SF8">
    <property type="entry name" value="RNA POLYMERASE SIGMA FACTOR HI_1459-RELATED"/>
    <property type="match status" value="1"/>
</dbReference>
<accession>A0ABY5KHZ3</accession>
<dbReference type="RefSeq" id="WP_227575420.1">
    <property type="nucleotide sequence ID" value="NZ_CP101987.1"/>
</dbReference>
<dbReference type="InterPro" id="IPR036388">
    <property type="entry name" value="WH-like_DNA-bd_sf"/>
</dbReference>
<evidence type="ECO:0000313" key="8">
    <source>
        <dbReference type="EMBL" id="UUI70111.1"/>
    </source>
</evidence>
<gene>
    <name evidence="8" type="ORF">NP048_09695</name>
</gene>
<dbReference type="Gene3D" id="1.10.1740.10">
    <property type="match status" value="1"/>
</dbReference>
<dbReference type="InterPro" id="IPR007627">
    <property type="entry name" value="RNA_pol_sigma70_r2"/>
</dbReference>
<evidence type="ECO:0000256" key="3">
    <source>
        <dbReference type="ARBA" id="ARBA00023082"/>
    </source>
</evidence>
<dbReference type="InterPro" id="IPR013325">
    <property type="entry name" value="RNA_pol_sigma_r2"/>
</dbReference>
<keyword evidence="5" id="KW-0804">Transcription</keyword>
<dbReference type="SUPFAM" id="SSF88946">
    <property type="entry name" value="Sigma2 domain of RNA polymerase sigma factors"/>
    <property type="match status" value="1"/>
</dbReference>
<dbReference type="InterPro" id="IPR039425">
    <property type="entry name" value="RNA_pol_sigma-70-like"/>
</dbReference>
<dbReference type="NCBIfam" id="TIGR02937">
    <property type="entry name" value="sigma70-ECF"/>
    <property type="match status" value="1"/>
</dbReference>
<name>A0ABY5KHZ3_9CELL</name>
<dbReference type="InterPro" id="IPR013324">
    <property type="entry name" value="RNA_pol_sigma_r3/r4-like"/>
</dbReference>
<reference evidence="8 9" key="1">
    <citation type="submission" date="2022-07" db="EMBL/GenBank/DDBJ databases">
        <title>Novel species in genus cellulomonas.</title>
        <authorList>
            <person name="Ye L."/>
        </authorList>
    </citation>
    <scope>NUCLEOTIDE SEQUENCE [LARGE SCALE GENOMIC DNA]</scope>
    <source>
        <strain evidence="9">zg-B89</strain>
    </source>
</reference>
<dbReference type="Pfam" id="PF08281">
    <property type="entry name" value="Sigma70_r4_2"/>
    <property type="match status" value="1"/>
</dbReference>
<dbReference type="PANTHER" id="PTHR43133">
    <property type="entry name" value="RNA POLYMERASE ECF-TYPE SIGMA FACTO"/>
    <property type="match status" value="1"/>
</dbReference>
<evidence type="ECO:0000256" key="4">
    <source>
        <dbReference type="ARBA" id="ARBA00023125"/>
    </source>
</evidence>
<dbReference type="InterPro" id="IPR014284">
    <property type="entry name" value="RNA_pol_sigma-70_dom"/>
</dbReference>